<proteinExistence type="predicted"/>
<reference evidence="1 2" key="1">
    <citation type="journal article" date="2015" name="Genome Biol. Evol.">
        <title>The genome of winter moth (Operophtera brumata) provides a genomic perspective on sexual dimorphism and phenology.</title>
        <authorList>
            <person name="Derks M.F."/>
            <person name="Smit S."/>
            <person name="Salis L."/>
            <person name="Schijlen E."/>
            <person name="Bossers A."/>
            <person name="Mateman C."/>
            <person name="Pijl A.S."/>
            <person name="de Ridder D."/>
            <person name="Groenen M.A."/>
            <person name="Visser M.E."/>
            <person name="Megens H.J."/>
        </authorList>
    </citation>
    <scope>NUCLEOTIDE SEQUENCE [LARGE SCALE GENOMIC DNA]</scope>
    <source>
        <strain evidence="1">WM2013NL</strain>
        <tissue evidence="1">Head and thorax</tissue>
    </source>
</reference>
<comment type="caution">
    <text evidence="1">The sequence shown here is derived from an EMBL/GenBank/DDBJ whole genome shotgun (WGS) entry which is preliminary data.</text>
</comment>
<evidence type="ECO:0000313" key="1">
    <source>
        <dbReference type="EMBL" id="KOB78231.1"/>
    </source>
</evidence>
<dbReference type="Proteomes" id="UP000037510">
    <property type="component" value="Unassembled WGS sequence"/>
</dbReference>
<evidence type="ECO:0000313" key="2">
    <source>
        <dbReference type="Proteomes" id="UP000037510"/>
    </source>
</evidence>
<protein>
    <submittedName>
        <fullName evidence="1">Uncharacterized protein</fullName>
    </submittedName>
</protein>
<accession>A0A0L7LSQ3</accession>
<gene>
    <name evidence="1" type="ORF">OBRU01_02911</name>
</gene>
<dbReference type="EMBL" id="JTDY01000219">
    <property type="protein sequence ID" value="KOB78231.1"/>
    <property type="molecule type" value="Genomic_DNA"/>
</dbReference>
<organism evidence="1 2">
    <name type="scientific">Operophtera brumata</name>
    <name type="common">Winter moth</name>
    <name type="synonym">Phalaena brumata</name>
    <dbReference type="NCBI Taxonomy" id="104452"/>
    <lineage>
        <taxon>Eukaryota</taxon>
        <taxon>Metazoa</taxon>
        <taxon>Ecdysozoa</taxon>
        <taxon>Arthropoda</taxon>
        <taxon>Hexapoda</taxon>
        <taxon>Insecta</taxon>
        <taxon>Pterygota</taxon>
        <taxon>Neoptera</taxon>
        <taxon>Endopterygota</taxon>
        <taxon>Lepidoptera</taxon>
        <taxon>Glossata</taxon>
        <taxon>Ditrysia</taxon>
        <taxon>Geometroidea</taxon>
        <taxon>Geometridae</taxon>
        <taxon>Larentiinae</taxon>
        <taxon>Operophtera</taxon>
    </lineage>
</organism>
<dbReference type="AlphaFoldDB" id="A0A0L7LSQ3"/>
<name>A0A0L7LSQ3_OPEBR</name>
<keyword evidence="2" id="KW-1185">Reference proteome</keyword>
<sequence>MSFVPFLQEPTLRARRPTTESHILLISHLTFTYFPTLSPIHFTLSKYLLAETGLSRRSKKALEELPKNMNNEEWDDRSPEVELPIYQQRDNFFT</sequence>